<feature type="transmembrane region" description="Helical" evidence="1">
    <location>
        <begin position="191"/>
        <end position="215"/>
    </location>
</feature>
<evidence type="ECO:0000256" key="2">
    <source>
        <dbReference type="SAM" id="SignalP"/>
    </source>
</evidence>
<reference evidence="3 4" key="2">
    <citation type="journal article" date="2022" name="Mol. Biol. Evol.">
        <title>Comparative Genomics Reveals Insights into the Divergent Evolution of Astigmatic Mites and Household Pest Adaptations.</title>
        <authorList>
            <person name="Xiong Q."/>
            <person name="Wan A.T."/>
            <person name="Liu X."/>
            <person name="Fung C.S."/>
            <person name="Xiao X."/>
            <person name="Malainual N."/>
            <person name="Hou J."/>
            <person name="Wang L."/>
            <person name="Wang M."/>
            <person name="Yang K.Y."/>
            <person name="Cui Y."/>
            <person name="Leung E.L."/>
            <person name="Nong W."/>
            <person name="Shin S.K."/>
            <person name="Au S.W."/>
            <person name="Jeong K.Y."/>
            <person name="Chew F.T."/>
            <person name="Hui J.H."/>
            <person name="Leung T.F."/>
            <person name="Tungtrongchitr A."/>
            <person name="Zhong N."/>
            <person name="Liu Z."/>
            <person name="Tsui S.K."/>
        </authorList>
    </citation>
    <scope>NUCLEOTIDE SEQUENCE [LARGE SCALE GENOMIC DNA]</scope>
    <source>
        <strain evidence="3">Derp</strain>
    </source>
</reference>
<keyword evidence="1" id="KW-0812">Transmembrane</keyword>
<gene>
    <name evidence="3" type="ORF">DERP_003377</name>
</gene>
<comment type="caution">
    <text evidence="3">The sequence shown here is derived from an EMBL/GenBank/DDBJ whole genome shotgun (WGS) entry which is preliminary data.</text>
</comment>
<name>A0ABQ8JJX1_DERPT</name>
<evidence type="ECO:0000313" key="4">
    <source>
        <dbReference type="Proteomes" id="UP000887458"/>
    </source>
</evidence>
<feature type="signal peptide" evidence="2">
    <location>
        <begin position="1"/>
        <end position="19"/>
    </location>
</feature>
<organism evidence="3 4">
    <name type="scientific">Dermatophagoides pteronyssinus</name>
    <name type="common">European house dust mite</name>
    <dbReference type="NCBI Taxonomy" id="6956"/>
    <lineage>
        <taxon>Eukaryota</taxon>
        <taxon>Metazoa</taxon>
        <taxon>Ecdysozoa</taxon>
        <taxon>Arthropoda</taxon>
        <taxon>Chelicerata</taxon>
        <taxon>Arachnida</taxon>
        <taxon>Acari</taxon>
        <taxon>Acariformes</taxon>
        <taxon>Sarcoptiformes</taxon>
        <taxon>Astigmata</taxon>
        <taxon>Psoroptidia</taxon>
        <taxon>Analgoidea</taxon>
        <taxon>Pyroglyphidae</taxon>
        <taxon>Dermatophagoidinae</taxon>
        <taxon>Dermatophagoides</taxon>
    </lineage>
</organism>
<evidence type="ECO:0000313" key="3">
    <source>
        <dbReference type="EMBL" id="KAH9422700.1"/>
    </source>
</evidence>
<dbReference type="EMBL" id="NJHN03000036">
    <property type="protein sequence ID" value="KAH9422700.1"/>
    <property type="molecule type" value="Genomic_DNA"/>
</dbReference>
<sequence length="237" mass="28349">MYRMLILLILSLTFKFIATNVNEIQFNHTNRCNNHQDCNQLLSKISHCSNVSIGMNNIKDDCTDEYHRQLLFYLKQNPRVTCREHHCFCENQMYDYDYIDRICRYRCKHDVDCRRFIPIETQSKIINCSNGQSNKYHHHHDYLESFNRFVPMICSKQGLCRCPQYSRQSLLDWTIDSCLEDIQVEFHNYNFIAITIISLTFIIIIIMAPIILFCIGQQQQKTNNHYNRQNKLKDSII</sequence>
<keyword evidence="1" id="KW-0472">Membrane</keyword>
<reference evidence="3 4" key="1">
    <citation type="journal article" date="2018" name="J. Allergy Clin. Immunol.">
        <title>High-quality assembly of Dermatophagoides pteronyssinus genome and transcriptome reveals a wide range of novel allergens.</title>
        <authorList>
            <person name="Liu X.Y."/>
            <person name="Yang K.Y."/>
            <person name="Wang M.Q."/>
            <person name="Kwok J.S."/>
            <person name="Zeng X."/>
            <person name="Yang Z."/>
            <person name="Xiao X.J."/>
            <person name="Lau C.P."/>
            <person name="Li Y."/>
            <person name="Huang Z.M."/>
            <person name="Ba J.G."/>
            <person name="Yim A.K."/>
            <person name="Ouyang C.Y."/>
            <person name="Ngai S.M."/>
            <person name="Chan T.F."/>
            <person name="Leung E.L."/>
            <person name="Liu L."/>
            <person name="Liu Z.G."/>
            <person name="Tsui S.K."/>
        </authorList>
    </citation>
    <scope>NUCLEOTIDE SEQUENCE [LARGE SCALE GENOMIC DNA]</scope>
    <source>
        <strain evidence="3">Derp</strain>
    </source>
</reference>
<accession>A0ABQ8JJX1</accession>
<feature type="chain" id="PRO_5047402191" evidence="2">
    <location>
        <begin position="20"/>
        <end position="237"/>
    </location>
</feature>
<evidence type="ECO:0000256" key="1">
    <source>
        <dbReference type="SAM" id="Phobius"/>
    </source>
</evidence>
<protein>
    <submittedName>
        <fullName evidence="3">Uncharacterized protein</fullName>
    </submittedName>
</protein>
<dbReference type="Proteomes" id="UP000887458">
    <property type="component" value="Unassembled WGS sequence"/>
</dbReference>
<proteinExistence type="predicted"/>
<keyword evidence="1" id="KW-1133">Transmembrane helix</keyword>
<keyword evidence="4" id="KW-1185">Reference proteome</keyword>
<keyword evidence="2" id="KW-0732">Signal</keyword>